<dbReference type="Proteomes" id="UP001215280">
    <property type="component" value="Unassembled WGS sequence"/>
</dbReference>
<accession>A0AAD7KCW2</accession>
<evidence type="ECO:0000313" key="1">
    <source>
        <dbReference type="EMBL" id="KAJ7781919.1"/>
    </source>
</evidence>
<organism evidence="1 2">
    <name type="scientific">Mycena maculata</name>
    <dbReference type="NCBI Taxonomy" id="230809"/>
    <lineage>
        <taxon>Eukaryota</taxon>
        <taxon>Fungi</taxon>
        <taxon>Dikarya</taxon>
        <taxon>Basidiomycota</taxon>
        <taxon>Agaricomycotina</taxon>
        <taxon>Agaricomycetes</taxon>
        <taxon>Agaricomycetidae</taxon>
        <taxon>Agaricales</taxon>
        <taxon>Marasmiineae</taxon>
        <taxon>Mycenaceae</taxon>
        <taxon>Mycena</taxon>
    </lineage>
</organism>
<proteinExistence type="predicted"/>
<keyword evidence="2" id="KW-1185">Reference proteome</keyword>
<sequence>MPLIPAAFPAAASMSVKSAHRSHGLSYPSIAFLLCTRRGIQEKSYYSPSNIASPPPPLQLSDVHFLNPESPETLCPLTPYNFNVRQKLTQLLGVGSVLDFGSK</sequence>
<evidence type="ECO:0000313" key="2">
    <source>
        <dbReference type="Proteomes" id="UP001215280"/>
    </source>
</evidence>
<dbReference type="EMBL" id="JARJLG010000004">
    <property type="protein sequence ID" value="KAJ7781919.1"/>
    <property type="molecule type" value="Genomic_DNA"/>
</dbReference>
<protein>
    <submittedName>
        <fullName evidence="1">Uncharacterized protein</fullName>
    </submittedName>
</protein>
<comment type="caution">
    <text evidence="1">The sequence shown here is derived from an EMBL/GenBank/DDBJ whole genome shotgun (WGS) entry which is preliminary data.</text>
</comment>
<name>A0AAD7KCW2_9AGAR</name>
<reference evidence="1" key="1">
    <citation type="submission" date="2023-03" db="EMBL/GenBank/DDBJ databases">
        <title>Massive genome expansion in bonnet fungi (Mycena s.s.) driven by repeated elements and novel gene families across ecological guilds.</title>
        <authorList>
            <consortium name="Lawrence Berkeley National Laboratory"/>
            <person name="Harder C.B."/>
            <person name="Miyauchi S."/>
            <person name="Viragh M."/>
            <person name="Kuo A."/>
            <person name="Thoen E."/>
            <person name="Andreopoulos B."/>
            <person name="Lu D."/>
            <person name="Skrede I."/>
            <person name="Drula E."/>
            <person name="Henrissat B."/>
            <person name="Morin E."/>
            <person name="Kohler A."/>
            <person name="Barry K."/>
            <person name="LaButti K."/>
            <person name="Morin E."/>
            <person name="Salamov A."/>
            <person name="Lipzen A."/>
            <person name="Mereny Z."/>
            <person name="Hegedus B."/>
            <person name="Baldrian P."/>
            <person name="Stursova M."/>
            <person name="Weitz H."/>
            <person name="Taylor A."/>
            <person name="Grigoriev I.V."/>
            <person name="Nagy L.G."/>
            <person name="Martin F."/>
            <person name="Kauserud H."/>
        </authorList>
    </citation>
    <scope>NUCLEOTIDE SEQUENCE</scope>
    <source>
        <strain evidence="1">CBHHK188m</strain>
    </source>
</reference>
<gene>
    <name evidence="1" type="ORF">DFH07DRAFT_764925</name>
</gene>
<dbReference type="AlphaFoldDB" id="A0AAD7KCW2"/>